<dbReference type="Proteomes" id="UP000758168">
    <property type="component" value="Unassembled WGS sequence"/>
</dbReference>
<keyword evidence="5" id="KW-1185">Reference proteome</keyword>
<feature type="region of interest" description="Disordered" evidence="2">
    <location>
        <begin position="32"/>
        <end position="52"/>
    </location>
</feature>
<evidence type="ECO:0000256" key="1">
    <source>
        <dbReference type="ARBA" id="ARBA00022553"/>
    </source>
</evidence>
<evidence type="ECO:0000313" key="5">
    <source>
        <dbReference type="Proteomes" id="UP000758168"/>
    </source>
</evidence>
<dbReference type="InterPro" id="IPR008984">
    <property type="entry name" value="SMAD_FHA_dom_sf"/>
</dbReference>
<dbReference type="CDD" id="cd22684">
    <property type="entry name" value="FHA_GarA_OdhI-like"/>
    <property type="match status" value="1"/>
</dbReference>
<proteinExistence type="predicted"/>
<feature type="domain" description="FHA" evidence="3">
    <location>
        <begin position="104"/>
        <end position="153"/>
    </location>
</feature>
<name>A0ABS4Z4P0_9ACTN</name>
<evidence type="ECO:0000256" key="2">
    <source>
        <dbReference type="SAM" id="MobiDB-lite"/>
    </source>
</evidence>
<reference evidence="4 5" key="1">
    <citation type="submission" date="2021-03" db="EMBL/GenBank/DDBJ databases">
        <title>Sequencing the genomes of 1000 actinobacteria strains.</title>
        <authorList>
            <person name="Klenk H.-P."/>
        </authorList>
    </citation>
    <scope>NUCLEOTIDE SEQUENCE [LARGE SCALE GENOMIC DNA]</scope>
    <source>
        <strain evidence="4 5">DSM 12936</strain>
    </source>
</reference>
<gene>
    <name evidence="4" type="ORF">JOF54_000135</name>
</gene>
<protein>
    <submittedName>
        <fullName evidence="4">PSer/pThr/pTyr-binding forkhead associated (FHA) protein</fullName>
    </submittedName>
</protein>
<dbReference type="InterPro" id="IPR026870">
    <property type="entry name" value="Zinc_ribbon_dom"/>
</dbReference>
<dbReference type="SUPFAM" id="SSF49879">
    <property type="entry name" value="SMAD/FHA domain"/>
    <property type="match status" value="1"/>
</dbReference>
<keyword evidence="1" id="KW-0597">Phosphoprotein</keyword>
<accession>A0ABS4Z4P0</accession>
<organism evidence="4 5">
    <name type="scientific">Microlunatus capsulatus</name>
    <dbReference type="NCBI Taxonomy" id="99117"/>
    <lineage>
        <taxon>Bacteria</taxon>
        <taxon>Bacillati</taxon>
        <taxon>Actinomycetota</taxon>
        <taxon>Actinomycetes</taxon>
        <taxon>Propionibacteriales</taxon>
        <taxon>Propionibacteriaceae</taxon>
        <taxon>Microlunatus</taxon>
    </lineage>
</organism>
<evidence type="ECO:0000313" key="4">
    <source>
        <dbReference type="EMBL" id="MBP2415213.1"/>
    </source>
</evidence>
<dbReference type="PROSITE" id="PS50006">
    <property type="entry name" value="FHA_DOMAIN"/>
    <property type="match status" value="1"/>
</dbReference>
<dbReference type="InterPro" id="IPR000253">
    <property type="entry name" value="FHA_dom"/>
</dbReference>
<dbReference type="SMART" id="SM00240">
    <property type="entry name" value="FHA"/>
    <property type="match status" value="1"/>
</dbReference>
<evidence type="ECO:0000259" key="3">
    <source>
        <dbReference type="PROSITE" id="PS50006"/>
    </source>
</evidence>
<dbReference type="Pfam" id="PF13240">
    <property type="entry name" value="Zn_Ribbon_1"/>
    <property type="match status" value="1"/>
</dbReference>
<dbReference type="RefSeq" id="WP_210052044.1">
    <property type="nucleotide sequence ID" value="NZ_BAAAMH010000008.1"/>
</dbReference>
<comment type="caution">
    <text evidence="4">The sequence shown here is derived from an EMBL/GenBank/DDBJ whole genome shotgun (WGS) entry which is preliminary data.</text>
</comment>
<sequence>MPFCTNCGHDNPDGSNFCGQCGAALNVPPAHTTPAAPAARPEAERVPSGETTRTMPAVVEDRDAEALSPDEEAAVGALPSGSALLIVQRGANAGSRFLLNTETSTVGRHPDSDIFLDDISVSRRHAVFERTAQGTVVRDAGSLNGTYVNRDLVDEVLLQHGDEVQIGKFRLVFYGSAQG</sequence>
<dbReference type="Pfam" id="PF00498">
    <property type="entry name" value="FHA"/>
    <property type="match status" value="1"/>
</dbReference>
<dbReference type="EMBL" id="JAGIOB010000001">
    <property type="protein sequence ID" value="MBP2415213.1"/>
    <property type="molecule type" value="Genomic_DNA"/>
</dbReference>
<dbReference type="InterPro" id="IPR050923">
    <property type="entry name" value="Cell_Proc_Reg/RNA_Proc"/>
</dbReference>
<dbReference type="PANTHER" id="PTHR23308">
    <property type="entry name" value="NUCLEAR INHIBITOR OF PROTEIN PHOSPHATASE-1"/>
    <property type="match status" value="1"/>
</dbReference>
<dbReference type="Gene3D" id="2.60.200.20">
    <property type="match status" value="1"/>
</dbReference>